<dbReference type="GO" id="GO:0006355">
    <property type="term" value="P:regulation of DNA-templated transcription"/>
    <property type="evidence" value="ECO:0007669"/>
    <property type="project" value="InterPro"/>
</dbReference>
<dbReference type="InterPro" id="IPR022789">
    <property type="entry name" value="ParD"/>
</dbReference>
<gene>
    <name evidence="3" type="ORF">B0A64_16255</name>
</gene>
<comment type="similarity">
    <text evidence="1">Belongs to the ParD antitoxin family.</text>
</comment>
<dbReference type="CDD" id="cd22231">
    <property type="entry name" value="RHH_NikR_HicB-like"/>
    <property type="match status" value="1"/>
</dbReference>
<dbReference type="PANTHER" id="PTHR36582">
    <property type="entry name" value="ANTITOXIN PARD"/>
    <property type="match status" value="1"/>
</dbReference>
<dbReference type="RefSeq" id="WP_089480559.1">
    <property type="nucleotide sequence ID" value="NZ_MUGS01000035.1"/>
</dbReference>
<dbReference type="Proteomes" id="UP000214684">
    <property type="component" value="Unassembled WGS sequence"/>
</dbReference>
<dbReference type="OrthoDB" id="9815501at2"/>
<protein>
    <submittedName>
        <fullName evidence="3">Antitoxin</fullName>
    </submittedName>
</protein>
<reference evidence="3 4" key="1">
    <citation type="submission" date="2016-11" db="EMBL/GenBank/DDBJ databases">
        <title>Whole genomes of Flavobacteriaceae.</title>
        <authorList>
            <person name="Stine C."/>
            <person name="Li C."/>
            <person name="Tadesse D."/>
        </authorList>
    </citation>
    <scope>NUCLEOTIDE SEQUENCE [LARGE SCALE GENOMIC DNA]</scope>
    <source>
        <strain evidence="3 4">DSM 24704</strain>
    </source>
</reference>
<dbReference type="InterPro" id="IPR010985">
    <property type="entry name" value="Ribbon_hlx_hlx"/>
</dbReference>
<evidence type="ECO:0000313" key="4">
    <source>
        <dbReference type="Proteomes" id="UP000214684"/>
    </source>
</evidence>
<dbReference type="NCBIfam" id="TIGR02606">
    <property type="entry name" value="antidote_CC2985"/>
    <property type="match status" value="1"/>
</dbReference>
<sequence length="83" mass="9419">MGKNTSISLGNHFENFIDHSLSQGRFKNASEVIRAGLRLLEEEENRLIILKNALQEGIKSERVENFDPNKHLESLKAKKKSNG</sequence>
<keyword evidence="2" id="KW-1277">Toxin-antitoxin system</keyword>
<proteinExistence type="inferred from homology"/>
<dbReference type="Gene3D" id="6.10.10.120">
    <property type="entry name" value="Antitoxin ParD1-like"/>
    <property type="match status" value="1"/>
</dbReference>
<dbReference type="AlphaFoldDB" id="A0A227P3Y3"/>
<dbReference type="SUPFAM" id="SSF47598">
    <property type="entry name" value="Ribbon-helix-helix"/>
    <property type="match status" value="1"/>
</dbReference>
<evidence type="ECO:0000313" key="3">
    <source>
        <dbReference type="EMBL" id="OXG03906.1"/>
    </source>
</evidence>
<accession>A0A227P3Y3</accession>
<dbReference type="InterPro" id="IPR038296">
    <property type="entry name" value="ParD_sf"/>
</dbReference>
<name>A0A227P3Y3_9FLAO</name>
<dbReference type="EMBL" id="MUGS01000035">
    <property type="protein sequence ID" value="OXG03906.1"/>
    <property type="molecule type" value="Genomic_DNA"/>
</dbReference>
<evidence type="ECO:0000256" key="1">
    <source>
        <dbReference type="ARBA" id="ARBA00008580"/>
    </source>
</evidence>
<organism evidence="3 4">
    <name type="scientific">Flavobacterium araucananum</name>
    <dbReference type="NCBI Taxonomy" id="946678"/>
    <lineage>
        <taxon>Bacteria</taxon>
        <taxon>Pseudomonadati</taxon>
        <taxon>Bacteroidota</taxon>
        <taxon>Flavobacteriia</taxon>
        <taxon>Flavobacteriales</taxon>
        <taxon>Flavobacteriaceae</taxon>
        <taxon>Flavobacterium</taxon>
    </lineage>
</organism>
<dbReference type="PANTHER" id="PTHR36582:SF2">
    <property type="entry name" value="ANTITOXIN PARD"/>
    <property type="match status" value="1"/>
</dbReference>
<evidence type="ECO:0000256" key="2">
    <source>
        <dbReference type="ARBA" id="ARBA00022649"/>
    </source>
</evidence>
<dbReference type="Pfam" id="PF03693">
    <property type="entry name" value="ParD_antitoxin"/>
    <property type="match status" value="1"/>
</dbReference>
<comment type="caution">
    <text evidence="3">The sequence shown here is derived from an EMBL/GenBank/DDBJ whole genome shotgun (WGS) entry which is preliminary data.</text>
</comment>
<keyword evidence="4" id="KW-1185">Reference proteome</keyword>